<evidence type="ECO:0000313" key="2">
    <source>
        <dbReference type="EMBL" id="ONM43543.1"/>
    </source>
</evidence>
<dbReference type="STRING" id="254161.SAMN05216256_10210"/>
<protein>
    <submittedName>
        <fullName evidence="2">Uncharacterized protein</fullName>
    </submittedName>
</protein>
<feature type="region of interest" description="Disordered" evidence="1">
    <location>
        <begin position="59"/>
        <end position="82"/>
    </location>
</feature>
<accession>A0A1S8DDT5</accession>
<name>A0A1S8DDT5_9GAMM</name>
<reference evidence="2 3" key="1">
    <citation type="submission" date="2017-01" db="EMBL/GenBank/DDBJ databases">
        <title>Draft genome sequence of Pseudomonas pachastrellae type strain CCUG 46540T from a deep sea.</title>
        <authorList>
            <person name="Gomila M."/>
            <person name="Mulet M."/>
            <person name="Lalucat J."/>
            <person name="Garcia-Valdes E."/>
        </authorList>
    </citation>
    <scope>NUCLEOTIDE SEQUENCE [LARGE SCALE GENOMIC DNA]</scope>
    <source>
        <strain evidence="2 3">CCUG 46540</strain>
    </source>
</reference>
<proteinExistence type="predicted"/>
<dbReference type="OrthoDB" id="6919369at2"/>
<dbReference type="AlphaFoldDB" id="A0A1S8DDT5"/>
<evidence type="ECO:0000313" key="3">
    <source>
        <dbReference type="Proteomes" id="UP000242847"/>
    </source>
</evidence>
<feature type="compositionally biased region" description="Pro residues" evidence="1">
    <location>
        <begin position="60"/>
        <end position="69"/>
    </location>
</feature>
<comment type="caution">
    <text evidence="2">The sequence shown here is derived from an EMBL/GenBank/DDBJ whole genome shotgun (WGS) entry which is preliminary data.</text>
</comment>
<dbReference type="EMBL" id="MUBC01000026">
    <property type="protein sequence ID" value="ONM43543.1"/>
    <property type="molecule type" value="Genomic_DNA"/>
</dbReference>
<sequence length="82" mass="9045">MNARDSNVILQRILAYWQWSGMPMDRDTELKALAISRQALQQHQQPPLEVALQAARAALPPAPPAPSAGPPLRRGSLRYGAY</sequence>
<dbReference type="RefSeq" id="WP_083727998.1">
    <property type="nucleotide sequence ID" value="NZ_FOUD01000002.1"/>
</dbReference>
<gene>
    <name evidence="2" type="ORF">BXT89_12475</name>
</gene>
<keyword evidence="3" id="KW-1185">Reference proteome</keyword>
<dbReference type="Proteomes" id="UP000242847">
    <property type="component" value="Unassembled WGS sequence"/>
</dbReference>
<evidence type="ECO:0000256" key="1">
    <source>
        <dbReference type="SAM" id="MobiDB-lite"/>
    </source>
</evidence>
<organism evidence="2 3">
    <name type="scientific">Halopseudomonas pachastrellae</name>
    <dbReference type="NCBI Taxonomy" id="254161"/>
    <lineage>
        <taxon>Bacteria</taxon>
        <taxon>Pseudomonadati</taxon>
        <taxon>Pseudomonadota</taxon>
        <taxon>Gammaproteobacteria</taxon>
        <taxon>Pseudomonadales</taxon>
        <taxon>Pseudomonadaceae</taxon>
        <taxon>Halopseudomonas</taxon>
    </lineage>
</organism>